<geneLocation type="plasmid" evidence="2 3">
    <name>unnamed</name>
</geneLocation>
<protein>
    <submittedName>
        <fullName evidence="2">Uncharacterized protein</fullName>
    </submittedName>
</protein>
<keyword evidence="1" id="KW-0472">Membrane</keyword>
<dbReference type="Proteomes" id="UP001234798">
    <property type="component" value="Plasmid unnamed"/>
</dbReference>
<keyword evidence="1" id="KW-1133">Transmembrane helix</keyword>
<dbReference type="RefSeq" id="WP_306952038.1">
    <property type="nucleotide sequence ID" value="NZ_CP132977.1"/>
</dbReference>
<evidence type="ECO:0000313" key="2">
    <source>
        <dbReference type="EMBL" id="WMD24034.1"/>
    </source>
</evidence>
<dbReference type="EMBL" id="CP132977">
    <property type="protein sequence ID" value="WMD24034.1"/>
    <property type="molecule type" value="Genomic_DNA"/>
</dbReference>
<reference evidence="2 3" key="1">
    <citation type="submission" date="2023-08" db="EMBL/GenBank/DDBJ databases">
        <title>Achromobacter seleniivolatilans sp. nov., isolated from seleniferous soil.</title>
        <authorList>
            <person name="Zhang S."/>
            <person name="Li K."/>
            <person name="Peng J."/>
            <person name="Zhao Q."/>
            <person name="Wang H."/>
            <person name="Guo Y."/>
        </authorList>
    </citation>
    <scope>NUCLEOTIDE SEQUENCE [LARGE SCALE GENOMIC DNA]</scope>
    <source>
        <strain evidence="2 3">R39</strain>
        <plasmid evidence="2 3">unnamed</plasmid>
    </source>
</reference>
<sequence>MKLTHVLIIATPPMALMTVVATFAPESLTFPVMALIAIAGGTFGVRAKRVFR</sequence>
<proteinExistence type="predicted"/>
<gene>
    <name evidence="2" type="ORF">RAS12_30855</name>
</gene>
<accession>A0ABY9MBR0</accession>
<evidence type="ECO:0000256" key="1">
    <source>
        <dbReference type="SAM" id="Phobius"/>
    </source>
</evidence>
<evidence type="ECO:0000313" key="3">
    <source>
        <dbReference type="Proteomes" id="UP001234798"/>
    </source>
</evidence>
<name>A0ABY9MBR0_9BURK</name>
<keyword evidence="3" id="KW-1185">Reference proteome</keyword>
<keyword evidence="1" id="KW-0812">Transmembrane</keyword>
<organism evidence="2 3">
    <name type="scientific">Achromobacter seleniivolatilans</name>
    <dbReference type="NCBI Taxonomy" id="3047478"/>
    <lineage>
        <taxon>Bacteria</taxon>
        <taxon>Pseudomonadati</taxon>
        <taxon>Pseudomonadota</taxon>
        <taxon>Betaproteobacteria</taxon>
        <taxon>Burkholderiales</taxon>
        <taxon>Alcaligenaceae</taxon>
        <taxon>Achromobacter</taxon>
    </lineage>
</organism>
<feature type="transmembrane region" description="Helical" evidence="1">
    <location>
        <begin position="27"/>
        <end position="45"/>
    </location>
</feature>
<keyword evidence="2" id="KW-0614">Plasmid</keyword>